<dbReference type="PROSITE" id="PS50093">
    <property type="entry name" value="PKD"/>
    <property type="match status" value="1"/>
</dbReference>
<evidence type="ECO:0000259" key="1">
    <source>
        <dbReference type="PROSITE" id="PS50093"/>
    </source>
</evidence>
<dbReference type="InterPro" id="IPR035986">
    <property type="entry name" value="PKD_dom_sf"/>
</dbReference>
<gene>
    <name evidence="2" type="ORF">LGH74_24380</name>
</gene>
<reference evidence="2" key="1">
    <citation type="submission" date="2021-10" db="EMBL/GenBank/DDBJ databases">
        <authorList>
            <person name="Dean J.D."/>
            <person name="Kim M.K."/>
            <person name="Newey C.N."/>
            <person name="Stoker T.S."/>
            <person name="Thompson D.W."/>
            <person name="Grose J.H."/>
        </authorList>
    </citation>
    <scope>NUCLEOTIDE SEQUENCE</scope>
    <source>
        <strain evidence="2">BT178</strain>
    </source>
</reference>
<dbReference type="Gene3D" id="2.60.120.260">
    <property type="entry name" value="Galactose-binding domain-like"/>
    <property type="match status" value="1"/>
</dbReference>
<dbReference type="InterPro" id="IPR044023">
    <property type="entry name" value="Ig_7"/>
</dbReference>
<accession>A0ABS8AZC8</accession>
<feature type="domain" description="PKD" evidence="1">
    <location>
        <begin position="542"/>
        <end position="579"/>
    </location>
</feature>
<evidence type="ECO:0000313" key="3">
    <source>
        <dbReference type="Proteomes" id="UP001165296"/>
    </source>
</evidence>
<evidence type="ECO:0000313" key="2">
    <source>
        <dbReference type="EMBL" id="MCB2411147.1"/>
    </source>
</evidence>
<dbReference type="InterPro" id="IPR013783">
    <property type="entry name" value="Ig-like_fold"/>
</dbReference>
<dbReference type="InterPro" id="IPR000601">
    <property type="entry name" value="PKD_dom"/>
</dbReference>
<dbReference type="Gene3D" id="2.60.40.10">
    <property type="entry name" value="Immunoglobulins"/>
    <property type="match status" value="1"/>
</dbReference>
<dbReference type="Pfam" id="PF19081">
    <property type="entry name" value="Ig_7"/>
    <property type="match status" value="2"/>
</dbReference>
<proteinExistence type="predicted"/>
<keyword evidence="3" id="KW-1185">Reference proteome</keyword>
<sequence length="1028" mass="110312">MRLRNVYCPLPDDGVQGNAPDTDYVLWEKTLQVPAGYGGNFGFFTTSRGGAWHEMRVDALAANGSVLQSWTVGSSPANFTIPATMLMGTNGSSLRLRIVYTTLGGCCSIDKCSDTFGTVSLDDIYFNSDAPDFVETFDAPFVDCVTSAPNATCHSQYSCENPQNFFWNPAFSGPGQYVVASSVPNQTTQSGSGNRLWVWLPKIYCAARGSDGSIEVSSPDQPYVIWGKTLEVPPGFGGRFSAKTWRNAASASLTGFTVQVLGADDQPIWSAPSGGTNGYATIPASVVSPGSTAATVPLRLRLIYTADYSCCNRPGHASCSGQEAGVIGVDDIAFTSDAAIYSLPNPNVPQGTVCLSGQQANLIVTNAASGVVYNWYKTNNPSDPILHTGTNYHPTVTANDTYYVQAISSGRLGCPSDRVPVMVSIQSVIGSAPTAANPDICSGESTILQVNQVAGFTYAWFDTNGNPLSPTGATYNTGILTSTTDYYVEAYPTASPGCRSPRQKVTVTVYGSGSTLSVAAESGMAPFLKNYQIKFEAAAGYVSYDWNWGDGSPAQTTTGNSATHTFKAGRATPYTVQVTIHGIFGATNRPCSKVVALSVEVQDFLCETVVAPGGTFQRNNRSGSIDYVYTDSECIPDNSLECLGLTIPTISRVVSATATAFADTLVRADATYAGELTGNPFLDGEYQLQPYASYSYRSPAAPNYNNEPNFAAGTFSMLPFNWQSSARARPRVWLPASIAEQVAPNGEVLQERDPLGVPSTAKFGYGLATPWVSSTNPDAHSIATGSTHALPYLQAQNAETGSVLFESFESLYGTGATLYGEDHLLLRATEVSSETAQRHTGSRSAKLLKQGSAGWQLSLKAIPLTNRLRQSGLLVKVWIKTQALTLTSPQVVLANSLTESQSRATAPLRELVRTGEWVLYEARIPAASLNTLVLGENEMLVPRLLLTGTEGNGAALWVDDVRVQPMDAQMTAYVYEPNTFRLLASFDDQHFALLYQYNPEGKLIRKQVETERGVKTVQETHYHTPYQP</sequence>
<comment type="caution">
    <text evidence="2">The sequence shown here is derived from an EMBL/GenBank/DDBJ whole genome shotgun (WGS) entry which is preliminary data.</text>
</comment>
<protein>
    <submittedName>
        <fullName evidence="2">PKD domain-containing protein</fullName>
    </submittedName>
</protein>
<organism evidence="2 3">
    <name type="scientific">Hymenobacter lucidus</name>
    <dbReference type="NCBI Taxonomy" id="2880930"/>
    <lineage>
        <taxon>Bacteria</taxon>
        <taxon>Pseudomonadati</taxon>
        <taxon>Bacteroidota</taxon>
        <taxon>Cytophagia</taxon>
        <taxon>Cytophagales</taxon>
        <taxon>Hymenobacteraceae</taxon>
        <taxon>Hymenobacter</taxon>
    </lineage>
</organism>
<dbReference type="RefSeq" id="WP_226180722.1">
    <property type="nucleotide sequence ID" value="NZ_JAJADR010000015.1"/>
</dbReference>
<dbReference type="EMBL" id="JAJADR010000015">
    <property type="protein sequence ID" value="MCB2411147.1"/>
    <property type="molecule type" value="Genomic_DNA"/>
</dbReference>
<name>A0ABS8AZC8_9BACT</name>
<dbReference type="SUPFAM" id="SSF49299">
    <property type="entry name" value="PKD domain"/>
    <property type="match status" value="1"/>
</dbReference>
<dbReference type="Proteomes" id="UP001165296">
    <property type="component" value="Unassembled WGS sequence"/>
</dbReference>